<reference evidence="2" key="1">
    <citation type="journal article" date="2020" name="Microb. Genom.">
        <title>Genetic diversity of clinical and environmental Mucorales isolates obtained from an investigation of mucormycosis cases among solid organ transplant recipients.</title>
        <authorList>
            <person name="Nguyen M.H."/>
            <person name="Kaul D."/>
            <person name="Muto C."/>
            <person name="Cheng S.J."/>
            <person name="Richter R.A."/>
            <person name="Bruno V.M."/>
            <person name="Liu G."/>
            <person name="Beyhan S."/>
            <person name="Sundermann A.J."/>
            <person name="Mounaud S."/>
            <person name="Pasculle A.W."/>
            <person name="Nierman W.C."/>
            <person name="Driscoll E."/>
            <person name="Cumbie R."/>
            <person name="Clancy C.J."/>
            <person name="Dupont C.L."/>
        </authorList>
    </citation>
    <scope>NUCLEOTIDE SEQUENCE</scope>
    <source>
        <strain evidence="2">GL11</strain>
    </source>
</reference>
<evidence type="ECO:0000313" key="2">
    <source>
        <dbReference type="EMBL" id="KAG1289857.1"/>
    </source>
</evidence>
<accession>A0A9P6WUW0</accession>
<dbReference type="EMBL" id="JAANQT010006969">
    <property type="protein sequence ID" value="KAG1289857.1"/>
    <property type="molecule type" value="Genomic_DNA"/>
</dbReference>
<feature type="region of interest" description="Disordered" evidence="1">
    <location>
        <begin position="16"/>
        <end position="45"/>
    </location>
</feature>
<evidence type="ECO:0000256" key="1">
    <source>
        <dbReference type="SAM" id="MobiDB-lite"/>
    </source>
</evidence>
<sequence length="123" mass="12849">MPSIAGAGAHHRSLLRSSNQLSNGAAGNDASAASQGRRRPSRRTHSATSTALMACCHAEGSTSICLCCSSIEAMLAWYSLPLIQNSRVVGVSRRGAMPLAVMPTTMRRPCSIAMSTWPSSTSA</sequence>
<keyword evidence="3" id="KW-1185">Reference proteome</keyword>
<dbReference type="AlphaFoldDB" id="A0A9P6WUW0"/>
<gene>
    <name evidence="2" type="ORF">G6F64_014003</name>
</gene>
<protein>
    <submittedName>
        <fullName evidence="2">Uncharacterized protein</fullName>
    </submittedName>
</protein>
<feature type="compositionally biased region" description="Basic residues" evidence="1">
    <location>
        <begin position="36"/>
        <end position="45"/>
    </location>
</feature>
<feature type="compositionally biased region" description="Low complexity" evidence="1">
    <location>
        <begin position="16"/>
        <end position="34"/>
    </location>
</feature>
<comment type="caution">
    <text evidence="2">The sequence shown here is derived from an EMBL/GenBank/DDBJ whole genome shotgun (WGS) entry which is preliminary data.</text>
</comment>
<evidence type="ECO:0000313" key="3">
    <source>
        <dbReference type="Proteomes" id="UP000716291"/>
    </source>
</evidence>
<proteinExistence type="predicted"/>
<dbReference type="Proteomes" id="UP000716291">
    <property type="component" value="Unassembled WGS sequence"/>
</dbReference>
<name>A0A9P6WUW0_RHIOR</name>
<organism evidence="2 3">
    <name type="scientific">Rhizopus oryzae</name>
    <name type="common">Mucormycosis agent</name>
    <name type="synonym">Rhizopus arrhizus var. delemar</name>
    <dbReference type="NCBI Taxonomy" id="64495"/>
    <lineage>
        <taxon>Eukaryota</taxon>
        <taxon>Fungi</taxon>
        <taxon>Fungi incertae sedis</taxon>
        <taxon>Mucoromycota</taxon>
        <taxon>Mucoromycotina</taxon>
        <taxon>Mucoromycetes</taxon>
        <taxon>Mucorales</taxon>
        <taxon>Mucorineae</taxon>
        <taxon>Rhizopodaceae</taxon>
        <taxon>Rhizopus</taxon>
    </lineage>
</organism>